<evidence type="ECO:0000256" key="4">
    <source>
        <dbReference type="ARBA" id="ARBA00022679"/>
    </source>
</evidence>
<evidence type="ECO:0000256" key="10">
    <source>
        <dbReference type="ARBA" id="ARBA00057735"/>
    </source>
</evidence>
<name>A0A1M7T561_FERGO</name>
<dbReference type="AlphaFoldDB" id="A0A1M7T561"/>
<dbReference type="SUPFAM" id="SSF52540">
    <property type="entry name" value="P-loop containing nucleoside triphosphate hydrolases"/>
    <property type="match status" value="1"/>
</dbReference>
<dbReference type="GO" id="GO:0006233">
    <property type="term" value="P:dTDP biosynthetic process"/>
    <property type="evidence" value="ECO:0007669"/>
    <property type="project" value="InterPro"/>
</dbReference>
<feature type="domain" description="Thymidylate kinase-like" evidence="12">
    <location>
        <begin position="5"/>
        <end position="189"/>
    </location>
</feature>
<dbReference type="PANTHER" id="PTHR10344:SF4">
    <property type="entry name" value="UMP-CMP KINASE 2, MITOCHONDRIAL"/>
    <property type="match status" value="1"/>
</dbReference>
<dbReference type="GO" id="GO:0005524">
    <property type="term" value="F:ATP binding"/>
    <property type="evidence" value="ECO:0007669"/>
    <property type="project" value="UniProtKB-UniRule"/>
</dbReference>
<evidence type="ECO:0000256" key="2">
    <source>
        <dbReference type="ARBA" id="ARBA00012980"/>
    </source>
</evidence>
<keyword evidence="4 11" id="KW-0808">Transferase</keyword>
<dbReference type="Pfam" id="PF02223">
    <property type="entry name" value="Thymidylate_kin"/>
    <property type="match status" value="1"/>
</dbReference>
<evidence type="ECO:0000256" key="11">
    <source>
        <dbReference type="HAMAP-Rule" id="MF_00165"/>
    </source>
</evidence>
<comment type="catalytic activity">
    <reaction evidence="9 11">
        <text>dTMP + ATP = dTDP + ADP</text>
        <dbReference type="Rhea" id="RHEA:13517"/>
        <dbReference type="ChEBI" id="CHEBI:30616"/>
        <dbReference type="ChEBI" id="CHEBI:58369"/>
        <dbReference type="ChEBI" id="CHEBI:63528"/>
        <dbReference type="ChEBI" id="CHEBI:456216"/>
        <dbReference type="EC" id="2.7.4.9"/>
    </reaction>
</comment>
<dbReference type="EMBL" id="FRDJ01000009">
    <property type="protein sequence ID" value="SHN65825.1"/>
    <property type="molecule type" value="Genomic_DNA"/>
</dbReference>
<feature type="binding site" evidence="11">
    <location>
        <begin position="7"/>
        <end position="14"/>
    </location>
    <ligand>
        <name>ATP</name>
        <dbReference type="ChEBI" id="CHEBI:30616"/>
    </ligand>
</feature>
<evidence type="ECO:0000256" key="9">
    <source>
        <dbReference type="ARBA" id="ARBA00048743"/>
    </source>
</evidence>
<sequence>MFIAFEGIDACGKSTQIQLFAEYIKKRGFKYTTVREPGGTKLGEKIREILINEDMNSRSELLLFLASRAQLVEEVIKPALKRGEIVIADRFADSSVAYQGGARGLGVEIVQRLNDFATDNVYPNLIFFIDIPVEIAIQRLEKNQKDRIEKEGAKFFEIVRETYLKLAKNNKNFVIIDGNDDINEIHRRIVEHFELRTKSLNH</sequence>
<proteinExistence type="inferred from homology"/>
<evidence type="ECO:0000256" key="6">
    <source>
        <dbReference type="ARBA" id="ARBA00022741"/>
    </source>
</evidence>
<keyword evidence="8 11" id="KW-0067">ATP-binding</keyword>
<evidence type="ECO:0000256" key="5">
    <source>
        <dbReference type="ARBA" id="ARBA00022727"/>
    </source>
</evidence>
<accession>A0A1M7T561</accession>
<dbReference type="InterPro" id="IPR027417">
    <property type="entry name" value="P-loop_NTPase"/>
</dbReference>
<keyword evidence="6 11" id="KW-0547">Nucleotide-binding</keyword>
<organism evidence="13 14">
    <name type="scientific">Fervidobacterium gondwanense DSM 13020</name>
    <dbReference type="NCBI Taxonomy" id="1121883"/>
    <lineage>
        <taxon>Bacteria</taxon>
        <taxon>Thermotogati</taxon>
        <taxon>Thermotogota</taxon>
        <taxon>Thermotogae</taxon>
        <taxon>Thermotogales</taxon>
        <taxon>Fervidobacteriaceae</taxon>
        <taxon>Fervidobacterium</taxon>
    </lineage>
</organism>
<gene>
    <name evidence="11" type="primary">tmk</name>
    <name evidence="13" type="ORF">SAMN02745226_01547</name>
</gene>
<dbReference type="HAMAP" id="MF_00165">
    <property type="entry name" value="Thymidylate_kinase"/>
    <property type="match status" value="1"/>
</dbReference>
<dbReference type="CDD" id="cd01672">
    <property type="entry name" value="TMPK"/>
    <property type="match status" value="1"/>
</dbReference>
<evidence type="ECO:0000259" key="12">
    <source>
        <dbReference type="Pfam" id="PF02223"/>
    </source>
</evidence>
<evidence type="ECO:0000256" key="3">
    <source>
        <dbReference type="ARBA" id="ARBA00017144"/>
    </source>
</evidence>
<dbReference type="GO" id="GO:0006227">
    <property type="term" value="P:dUDP biosynthetic process"/>
    <property type="evidence" value="ECO:0007669"/>
    <property type="project" value="TreeGrafter"/>
</dbReference>
<dbReference type="OrthoDB" id="9774907at2"/>
<dbReference type="Gene3D" id="3.40.50.300">
    <property type="entry name" value="P-loop containing nucleotide triphosphate hydrolases"/>
    <property type="match status" value="1"/>
</dbReference>
<dbReference type="Proteomes" id="UP000184207">
    <property type="component" value="Unassembled WGS sequence"/>
</dbReference>
<dbReference type="InterPro" id="IPR039430">
    <property type="entry name" value="Thymidylate_kin-like_dom"/>
</dbReference>
<keyword evidence="7 11" id="KW-0418">Kinase</keyword>
<comment type="function">
    <text evidence="10 11">Phosphorylation of dTMP to form dTDP in both de novo and salvage pathways of dTTP synthesis.</text>
</comment>
<dbReference type="GO" id="GO:0004798">
    <property type="term" value="F:dTMP kinase activity"/>
    <property type="evidence" value="ECO:0007669"/>
    <property type="project" value="UniProtKB-UniRule"/>
</dbReference>
<dbReference type="GO" id="GO:0005829">
    <property type="term" value="C:cytosol"/>
    <property type="evidence" value="ECO:0007669"/>
    <property type="project" value="TreeGrafter"/>
</dbReference>
<dbReference type="RefSeq" id="WP_072760172.1">
    <property type="nucleotide sequence ID" value="NZ_FRDJ01000009.1"/>
</dbReference>
<protein>
    <recommendedName>
        <fullName evidence="3 11">Thymidylate kinase</fullName>
        <ecNumber evidence="2 11">2.7.4.9</ecNumber>
    </recommendedName>
    <alternativeName>
        <fullName evidence="11">dTMP kinase</fullName>
    </alternativeName>
</protein>
<reference evidence="14" key="1">
    <citation type="submission" date="2016-12" db="EMBL/GenBank/DDBJ databases">
        <authorList>
            <person name="Varghese N."/>
            <person name="Submissions S."/>
        </authorList>
    </citation>
    <scope>NUCLEOTIDE SEQUENCE [LARGE SCALE GENOMIC DNA]</scope>
    <source>
        <strain evidence="14">DSM 13020</strain>
    </source>
</reference>
<evidence type="ECO:0000256" key="8">
    <source>
        <dbReference type="ARBA" id="ARBA00022840"/>
    </source>
</evidence>
<comment type="similarity">
    <text evidence="1 11">Belongs to the thymidylate kinase family.</text>
</comment>
<keyword evidence="5 11" id="KW-0545">Nucleotide biosynthesis</keyword>
<dbReference type="NCBIfam" id="TIGR00041">
    <property type="entry name" value="DTMP_kinase"/>
    <property type="match status" value="1"/>
</dbReference>
<dbReference type="EC" id="2.7.4.9" evidence="2 11"/>
<dbReference type="InterPro" id="IPR018094">
    <property type="entry name" value="Thymidylate_kinase"/>
</dbReference>
<dbReference type="FunFam" id="3.40.50.300:FF:000225">
    <property type="entry name" value="Thymidylate kinase"/>
    <property type="match status" value="1"/>
</dbReference>
<evidence type="ECO:0000313" key="14">
    <source>
        <dbReference type="Proteomes" id="UP000184207"/>
    </source>
</evidence>
<evidence type="ECO:0000313" key="13">
    <source>
        <dbReference type="EMBL" id="SHN65825.1"/>
    </source>
</evidence>
<evidence type="ECO:0000256" key="7">
    <source>
        <dbReference type="ARBA" id="ARBA00022777"/>
    </source>
</evidence>
<evidence type="ECO:0000256" key="1">
    <source>
        <dbReference type="ARBA" id="ARBA00009776"/>
    </source>
</evidence>
<dbReference type="PANTHER" id="PTHR10344">
    <property type="entry name" value="THYMIDYLATE KINASE"/>
    <property type="match status" value="1"/>
</dbReference>
<keyword evidence="14" id="KW-1185">Reference proteome</keyword>
<dbReference type="STRING" id="1121883.SAMN02745226_01547"/>
<dbReference type="GO" id="GO:0006235">
    <property type="term" value="P:dTTP biosynthetic process"/>
    <property type="evidence" value="ECO:0007669"/>
    <property type="project" value="UniProtKB-UniRule"/>
</dbReference>